<dbReference type="RefSeq" id="WP_124796139.1">
    <property type="nucleotide sequence ID" value="NZ_RQYC01000024.1"/>
</dbReference>
<evidence type="ECO:0000313" key="1">
    <source>
        <dbReference type="EMBL" id="RRD89047.1"/>
    </source>
</evidence>
<dbReference type="Proteomes" id="UP000269923">
    <property type="component" value="Unassembled WGS sequence"/>
</dbReference>
<dbReference type="OrthoDB" id="8613917at2"/>
<proteinExistence type="predicted"/>
<dbReference type="STRING" id="1121352.GCA_000620925_01122"/>
<keyword evidence="2" id="KW-1185">Reference proteome</keyword>
<protein>
    <submittedName>
        <fullName evidence="1">Uncharacterized protein</fullName>
    </submittedName>
</protein>
<comment type="caution">
    <text evidence="1">The sequence shown here is derived from an EMBL/GenBank/DDBJ whole genome shotgun (WGS) entry which is preliminary data.</text>
</comment>
<organism evidence="1 2">
    <name type="scientific">Conchiformibius steedae</name>
    <dbReference type="NCBI Taxonomy" id="153493"/>
    <lineage>
        <taxon>Bacteria</taxon>
        <taxon>Pseudomonadati</taxon>
        <taxon>Pseudomonadota</taxon>
        <taxon>Betaproteobacteria</taxon>
        <taxon>Neisseriales</taxon>
        <taxon>Neisseriaceae</taxon>
        <taxon>Conchiformibius</taxon>
    </lineage>
</organism>
<reference evidence="1 2" key="1">
    <citation type="submission" date="2018-11" db="EMBL/GenBank/DDBJ databases">
        <title>Genomes From Bacteria Associated with the Canine Oral Cavity: a Test Case for Automated Genome-Based Taxonomic Assignment.</title>
        <authorList>
            <person name="Coil D.A."/>
            <person name="Jospin G."/>
            <person name="Darling A.E."/>
            <person name="Wallis C."/>
            <person name="Davis I.J."/>
            <person name="Harris S."/>
            <person name="Eisen J.A."/>
            <person name="Holcombe L.J."/>
            <person name="O'Flynn C."/>
        </authorList>
    </citation>
    <scope>NUCLEOTIDE SEQUENCE [LARGE SCALE GENOMIC DNA]</scope>
    <source>
        <strain evidence="1 2">COT-280</strain>
    </source>
</reference>
<evidence type="ECO:0000313" key="2">
    <source>
        <dbReference type="Proteomes" id="UP000269923"/>
    </source>
</evidence>
<name>A0A3P2A0X3_9NEIS</name>
<sequence length="77" mass="8249">MNILQQLRAVLPRETRAVAKITAPKGNGTWTAQTTAGKAAVVLYGTGYQVGQTVFYDVSTGRILETAPDLTVIEIDV</sequence>
<accession>A0A3P2A0X3</accession>
<gene>
    <name evidence="1" type="ORF">EII21_10110</name>
</gene>
<dbReference type="EMBL" id="RQYC01000024">
    <property type="protein sequence ID" value="RRD89047.1"/>
    <property type="molecule type" value="Genomic_DNA"/>
</dbReference>
<dbReference type="AlphaFoldDB" id="A0A3P2A0X3"/>